<protein>
    <submittedName>
        <fullName evidence="1">Uncharacterized protein</fullName>
    </submittedName>
</protein>
<reference evidence="1 2" key="1">
    <citation type="journal article" date="2012" name="J. Bacteriol.">
        <title>Draft Genome Sequence Determination for Cystic Fibrosis and Chronic Granulomatous Disease Burkholderia multivorans Isolates.</title>
        <authorList>
            <person name="Varga J.J."/>
            <person name="Losada L."/>
            <person name="Zelazny A.M."/>
            <person name="Brinkac L."/>
            <person name="Harkins D."/>
            <person name="Radune D."/>
            <person name="Hostetler J."/>
            <person name="Sampaio E.P."/>
            <person name="Ronning C.M."/>
            <person name="Nierman W.C."/>
            <person name="Greenberg D.E."/>
            <person name="Holland S.M."/>
            <person name="Goldberg J.B."/>
        </authorList>
    </citation>
    <scope>NUCLEOTIDE SEQUENCE [LARGE SCALE GENOMIC DNA]</scope>
    <source>
        <strain evidence="1 2">CGD2</strain>
    </source>
</reference>
<dbReference type="EMBL" id="ACFC01000008">
    <property type="protein sequence ID" value="EEE05772.1"/>
    <property type="molecule type" value="Genomic_DNA"/>
</dbReference>
<accession>B9BTK4</accession>
<evidence type="ECO:0000313" key="2">
    <source>
        <dbReference type="Proteomes" id="UP000004535"/>
    </source>
</evidence>
<sequence length="53" mass="5841">MERRRPRAGRASRRLVWSEYRGHCTGATATVLRRARAICTRAGANAAAMIGAR</sequence>
<comment type="caution">
    <text evidence="1">The sequence shown here is derived from an EMBL/GenBank/DDBJ whole genome shotgun (WGS) entry which is preliminary data.</text>
</comment>
<proteinExistence type="predicted"/>
<dbReference type="AlphaFoldDB" id="B9BTK4"/>
<evidence type="ECO:0000313" key="1">
    <source>
        <dbReference type="EMBL" id="EEE05772.1"/>
    </source>
</evidence>
<gene>
    <name evidence="1" type="ORF">BURMUCGD2_0814</name>
</gene>
<dbReference type="Proteomes" id="UP000004535">
    <property type="component" value="Unassembled WGS sequence"/>
</dbReference>
<name>B9BTK4_9BURK</name>
<organism evidence="1 2">
    <name type="scientific">Burkholderia multivorans CGD2</name>
    <dbReference type="NCBI Taxonomy" id="513052"/>
    <lineage>
        <taxon>Bacteria</taxon>
        <taxon>Pseudomonadati</taxon>
        <taxon>Pseudomonadota</taxon>
        <taxon>Betaproteobacteria</taxon>
        <taxon>Burkholderiales</taxon>
        <taxon>Burkholderiaceae</taxon>
        <taxon>Burkholderia</taxon>
        <taxon>Burkholderia cepacia complex</taxon>
    </lineage>
</organism>